<evidence type="ECO:0000313" key="2">
    <source>
        <dbReference type="WBParaSite" id="JU765_v2.g10567.t1"/>
    </source>
</evidence>
<name>A0AC34PW31_9BILA</name>
<dbReference type="Proteomes" id="UP000887576">
    <property type="component" value="Unplaced"/>
</dbReference>
<reference evidence="2" key="1">
    <citation type="submission" date="2022-11" db="UniProtKB">
        <authorList>
            <consortium name="WormBaseParasite"/>
        </authorList>
    </citation>
    <scope>IDENTIFICATION</scope>
</reference>
<organism evidence="1 2">
    <name type="scientific">Panagrolaimus sp. JU765</name>
    <dbReference type="NCBI Taxonomy" id="591449"/>
    <lineage>
        <taxon>Eukaryota</taxon>
        <taxon>Metazoa</taxon>
        <taxon>Ecdysozoa</taxon>
        <taxon>Nematoda</taxon>
        <taxon>Chromadorea</taxon>
        <taxon>Rhabditida</taxon>
        <taxon>Tylenchina</taxon>
        <taxon>Panagrolaimomorpha</taxon>
        <taxon>Panagrolaimoidea</taxon>
        <taxon>Panagrolaimidae</taxon>
        <taxon>Panagrolaimus</taxon>
    </lineage>
</organism>
<sequence>MYPDIVIHELLHSVGLWHEHMRYDRDSHLKIHYENIERAMYPQFAKVPPSEGTTYGTPYDYRSVMHYDKTAFGKKRGLITMETLDPKFQDIIGKSGDASVNDYKKVCAIYGCQTCPGAQGR</sequence>
<proteinExistence type="predicted"/>
<dbReference type="WBParaSite" id="JU765_v2.g10567.t1">
    <property type="protein sequence ID" value="JU765_v2.g10567.t1"/>
    <property type="gene ID" value="JU765_v2.g10567"/>
</dbReference>
<evidence type="ECO:0000313" key="1">
    <source>
        <dbReference type="Proteomes" id="UP000887576"/>
    </source>
</evidence>
<protein>
    <submittedName>
        <fullName evidence="2">Metalloendopeptidase</fullName>
    </submittedName>
</protein>
<accession>A0AC34PW31</accession>